<keyword evidence="2" id="KW-0131">Cell cycle</keyword>
<reference evidence="2 3" key="1">
    <citation type="submission" date="2006-02" db="EMBL/GenBank/DDBJ databases">
        <authorList>
            <person name="Murray A."/>
            <person name="Staley J."/>
            <person name="Ferriera S."/>
            <person name="Johnson J."/>
            <person name="Kravitz S."/>
            <person name="Halpern A."/>
            <person name="Remington K."/>
            <person name="Beeson K."/>
            <person name="Tran B."/>
            <person name="Rogers Y.-H."/>
            <person name="Friedman R."/>
            <person name="Venter J.C."/>
        </authorList>
    </citation>
    <scope>NUCLEOTIDE SEQUENCE [LARGE SCALE GENOMIC DNA]</scope>
    <source>
        <strain evidence="2 3">23-P</strain>
    </source>
</reference>
<protein>
    <submittedName>
        <fullName evidence="2">Cell division protein FtsZ</fullName>
    </submittedName>
</protein>
<keyword evidence="3" id="KW-1185">Reference proteome</keyword>
<organism evidence="2 3">
    <name type="scientific">Polaribacter irgensii 23-P</name>
    <dbReference type="NCBI Taxonomy" id="313594"/>
    <lineage>
        <taxon>Bacteria</taxon>
        <taxon>Pseudomonadati</taxon>
        <taxon>Bacteroidota</taxon>
        <taxon>Flavobacteriia</taxon>
        <taxon>Flavobacteriales</taxon>
        <taxon>Flavobacteriaceae</taxon>
    </lineage>
</organism>
<keyword evidence="1" id="KW-1133">Transmembrane helix</keyword>
<comment type="caution">
    <text evidence="2">The sequence shown here is derived from an EMBL/GenBank/DDBJ whole genome shotgun (WGS) entry which is preliminary data.</text>
</comment>
<evidence type="ECO:0000313" key="3">
    <source>
        <dbReference type="Proteomes" id="UP000003053"/>
    </source>
</evidence>
<accession>A4BVX5</accession>
<evidence type="ECO:0000256" key="1">
    <source>
        <dbReference type="SAM" id="Phobius"/>
    </source>
</evidence>
<name>A4BVX5_9FLAO</name>
<feature type="transmembrane region" description="Helical" evidence="1">
    <location>
        <begin position="35"/>
        <end position="56"/>
    </location>
</feature>
<dbReference type="EMBL" id="AAOG01000001">
    <property type="protein sequence ID" value="EAR13116.1"/>
    <property type="molecule type" value="Genomic_DNA"/>
</dbReference>
<sequence length="75" mass="8743">MKTEHFLINKNDLSGVSFLFLEHRDKKLIIKPNNLQILVGRLSFLLLFNLIVYYFFESSNCAVVRLVSLIKKDAN</sequence>
<proteinExistence type="predicted"/>
<keyword evidence="2" id="KW-0132">Cell division</keyword>
<evidence type="ECO:0000313" key="2">
    <source>
        <dbReference type="EMBL" id="EAR13116.1"/>
    </source>
</evidence>
<dbReference type="Proteomes" id="UP000003053">
    <property type="component" value="Unassembled WGS sequence"/>
</dbReference>
<gene>
    <name evidence="2" type="ORF">PI23P_01442</name>
</gene>
<dbReference type="AlphaFoldDB" id="A4BVX5"/>
<dbReference type="GO" id="GO:0051301">
    <property type="term" value="P:cell division"/>
    <property type="evidence" value="ECO:0007669"/>
    <property type="project" value="UniProtKB-KW"/>
</dbReference>
<keyword evidence="1" id="KW-0812">Transmembrane</keyword>
<keyword evidence="1" id="KW-0472">Membrane</keyword>
<dbReference type="HOGENOM" id="CLU_2667943_0_0_10"/>